<protein>
    <submittedName>
        <fullName evidence="2">Uncharacterized protein</fullName>
    </submittedName>
</protein>
<proteinExistence type="predicted"/>
<keyword evidence="1" id="KW-0812">Transmembrane</keyword>
<organism evidence="2 3">
    <name type="scientific">Immersiella caudata</name>
    <dbReference type="NCBI Taxonomy" id="314043"/>
    <lineage>
        <taxon>Eukaryota</taxon>
        <taxon>Fungi</taxon>
        <taxon>Dikarya</taxon>
        <taxon>Ascomycota</taxon>
        <taxon>Pezizomycotina</taxon>
        <taxon>Sordariomycetes</taxon>
        <taxon>Sordariomycetidae</taxon>
        <taxon>Sordariales</taxon>
        <taxon>Lasiosphaeriaceae</taxon>
        <taxon>Immersiella</taxon>
    </lineage>
</organism>
<gene>
    <name evidence="2" type="ORF">B0T14DRAFT_342126</name>
</gene>
<feature type="transmembrane region" description="Helical" evidence="1">
    <location>
        <begin position="15"/>
        <end position="36"/>
    </location>
</feature>
<accession>A0AA39WBF4</accession>
<evidence type="ECO:0000313" key="3">
    <source>
        <dbReference type="Proteomes" id="UP001175000"/>
    </source>
</evidence>
<dbReference type="AlphaFoldDB" id="A0AA39WBF4"/>
<sequence>MARNRYPSESTSFPWLQALARLIAAILLSTSLGLLIHCDVHFGHTFTIGYAFVAFCTMCDVIAAIAAAVGGFFLYFSYTSSDQQCGNRNAESCTAYWAERNACRDGRVYARGVH</sequence>
<feature type="transmembrane region" description="Helical" evidence="1">
    <location>
        <begin position="48"/>
        <end position="78"/>
    </location>
</feature>
<keyword evidence="1" id="KW-1133">Transmembrane helix</keyword>
<keyword evidence="1" id="KW-0472">Membrane</keyword>
<comment type="caution">
    <text evidence="2">The sequence shown here is derived from an EMBL/GenBank/DDBJ whole genome shotgun (WGS) entry which is preliminary data.</text>
</comment>
<evidence type="ECO:0000256" key="1">
    <source>
        <dbReference type="SAM" id="Phobius"/>
    </source>
</evidence>
<keyword evidence="3" id="KW-1185">Reference proteome</keyword>
<dbReference type="Proteomes" id="UP001175000">
    <property type="component" value="Unassembled WGS sequence"/>
</dbReference>
<reference evidence="2" key="1">
    <citation type="submission" date="2023-06" db="EMBL/GenBank/DDBJ databases">
        <title>Genome-scale phylogeny and comparative genomics of the fungal order Sordariales.</title>
        <authorList>
            <consortium name="Lawrence Berkeley National Laboratory"/>
            <person name="Hensen N."/>
            <person name="Bonometti L."/>
            <person name="Westerberg I."/>
            <person name="Brannstrom I.O."/>
            <person name="Guillou S."/>
            <person name="Cros-Aarteil S."/>
            <person name="Calhoun S."/>
            <person name="Haridas S."/>
            <person name="Kuo A."/>
            <person name="Mondo S."/>
            <person name="Pangilinan J."/>
            <person name="Riley R."/>
            <person name="Labutti K."/>
            <person name="Andreopoulos B."/>
            <person name="Lipzen A."/>
            <person name="Chen C."/>
            <person name="Yanf M."/>
            <person name="Daum C."/>
            <person name="Ng V."/>
            <person name="Clum A."/>
            <person name="Steindorff A."/>
            <person name="Ohm R."/>
            <person name="Martin F."/>
            <person name="Silar P."/>
            <person name="Natvig D."/>
            <person name="Lalanne C."/>
            <person name="Gautier V."/>
            <person name="Ament-Velasquez S.L."/>
            <person name="Kruys A."/>
            <person name="Hutchinson M.I."/>
            <person name="Powell A.J."/>
            <person name="Barry K."/>
            <person name="Miller A.N."/>
            <person name="Grigoriev I.V."/>
            <person name="Debuchy R."/>
            <person name="Gladieux P."/>
            <person name="Thoren M.H."/>
            <person name="Johannesson H."/>
        </authorList>
    </citation>
    <scope>NUCLEOTIDE SEQUENCE</scope>
    <source>
        <strain evidence="2">CBS 606.72</strain>
    </source>
</reference>
<evidence type="ECO:0000313" key="2">
    <source>
        <dbReference type="EMBL" id="KAK0612163.1"/>
    </source>
</evidence>
<dbReference type="EMBL" id="JAULSU010000007">
    <property type="protein sequence ID" value="KAK0612163.1"/>
    <property type="molecule type" value="Genomic_DNA"/>
</dbReference>
<name>A0AA39WBF4_9PEZI</name>